<evidence type="ECO:0000256" key="1">
    <source>
        <dbReference type="SAM" id="MobiDB-lite"/>
    </source>
</evidence>
<sequence length="80" mass="8607">MSAGSPSSTIPETPTPEPTGSVNMLGKLDQVLMAIENSRILVEARLRAAMQLQVMERSNVLRNLRTRAMGGHGCGSLLEE</sequence>
<dbReference type="EMBL" id="JANPWB010000001">
    <property type="protein sequence ID" value="KAJ1217897.1"/>
    <property type="molecule type" value="Genomic_DNA"/>
</dbReference>
<protein>
    <submittedName>
        <fullName evidence="2">Uncharacterized protein</fullName>
    </submittedName>
</protein>
<dbReference type="AlphaFoldDB" id="A0AAV7WUU4"/>
<organism evidence="2 3">
    <name type="scientific">Pleurodeles waltl</name>
    <name type="common">Iberian ribbed newt</name>
    <dbReference type="NCBI Taxonomy" id="8319"/>
    <lineage>
        <taxon>Eukaryota</taxon>
        <taxon>Metazoa</taxon>
        <taxon>Chordata</taxon>
        <taxon>Craniata</taxon>
        <taxon>Vertebrata</taxon>
        <taxon>Euteleostomi</taxon>
        <taxon>Amphibia</taxon>
        <taxon>Batrachia</taxon>
        <taxon>Caudata</taxon>
        <taxon>Salamandroidea</taxon>
        <taxon>Salamandridae</taxon>
        <taxon>Pleurodelinae</taxon>
        <taxon>Pleurodeles</taxon>
    </lineage>
</organism>
<reference evidence="2" key="1">
    <citation type="journal article" date="2022" name="bioRxiv">
        <title>Sequencing and chromosome-scale assembly of the giantPleurodeles waltlgenome.</title>
        <authorList>
            <person name="Brown T."/>
            <person name="Elewa A."/>
            <person name="Iarovenko S."/>
            <person name="Subramanian E."/>
            <person name="Araus A.J."/>
            <person name="Petzold A."/>
            <person name="Susuki M."/>
            <person name="Suzuki K.-i.T."/>
            <person name="Hayashi T."/>
            <person name="Toyoda A."/>
            <person name="Oliveira C."/>
            <person name="Osipova E."/>
            <person name="Leigh N.D."/>
            <person name="Simon A."/>
            <person name="Yun M.H."/>
        </authorList>
    </citation>
    <scope>NUCLEOTIDE SEQUENCE</scope>
    <source>
        <strain evidence="2">20211129_DDA</strain>
        <tissue evidence="2">Liver</tissue>
    </source>
</reference>
<feature type="region of interest" description="Disordered" evidence="1">
    <location>
        <begin position="1"/>
        <end position="22"/>
    </location>
</feature>
<feature type="compositionally biased region" description="Low complexity" evidence="1">
    <location>
        <begin position="1"/>
        <end position="12"/>
    </location>
</feature>
<gene>
    <name evidence="2" type="ORF">NDU88_005484</name>
</gene>
<evidence type="ECO:0000313" key="2">
    <source>
        <dbReference type="EMBL" id="KAJ1217897.1"/>
    </source>
</evidence>
<keyword evidence="3" id="KW-1185">Reference proteome</keyword>
<comment type="caution">
    <text evidence="2">The sequence shown here is derived from an EMBL/GenBank/DDBJ whole genome shotgun (WGS) entry which is preliminary data.</text>
</comment>
<dbReference type="Proteomes" id="UP001066276">
    <property type="component" value="Chromosome 1_1"/>
</dbReference>
<proteinExistence type="predicted"/>
<accession>A0AAV7WUU4</accession>
<name>A0AAV7WUU4_PLEWA</name>
<evidence type="ECO:0000313" key="3">
    <source>
        <dbReference type="Proteomes" id="UP001066276"/>
    </source>
</evidence>